<dbReference type="AlphaFoldDB" id="A0A9P0ACR2"/>
<proteinExistence type="inferred from homology"/>
<keyword evidence="8 10" id="KW-0505">Motor protein</keyword>
<dbReference type="GO" id="GO:0072686">
    <property type="term" value="C:mitotic spindle"/>
    <property type="evidence" value="ECO:0007669"/>
    <property type="project" value="TreeGrafter"/>
</dbReference>
<keyword evidence="5 10" id="KW-0547">Nucleotide-binding</keyword>
<dbReference type="Gene3D" id="3.40.850.10">
    <property type="entry name" value="Kinesin motor domain"/>
    <property type="match status" value="1"/>
</dbReference>
<feature type="compositionally biased region" description="Polar residues" evidence="12">
    <location>
        <begin position="601"/>
        <end position="611"/>
    </location>
</feature>
<dbReference type="InterPro" id="IPR019821">
    <property type="entry name" value="Kinesin_motor_CS"/>
</dbReference>
<dbReference type="GO" id="GO:0005634">
    <property type="term" value="C:nucleus"/>
    <property type="evidence" value="ECO:0007669"/>
    <property type="project" value="TreeGrafter"/>
</dbReference>
<evidence type="ECO:0000256" key="8">
    <source>
        <dbReference type="ARBA" id="ARBA00023175"/>
    </source>
</evidence>
<keyword evidence="6 10" id="KW-0067">ATP-binding</keyword>
<dbReference type="InterPro" id="IPR027417">
    <property type="entry name" value="P-loop_NTPase"/>
</dbReference>
<evidence type="ECO:0000313" key="15">
    <source>
        <dbReference type="Proteomes" id="UP001152759"/>
    </source>
</evidence>
<evidence type="ECO:0000259" key="13">
    <source>
        <dbReference type="PROSITE" id="PS50067"/>
    </source>
</evidence>
<comment type="similarity">
    <text evidence="10 11">Belongs to the TRAFAC class myosin-kinesin ATPase superfamily. Kinesin family.</text>
</comment>
<evidence type="ECO:0000256" key="7">
    <source>
        <dbReference type="ARBA" id="ARBA00023054"/>
    </source>
</evidence>
<evidence type="ECO:0000256" key="2">
    <source>
        <dbReference type="ARBA" id="ARBA00022490"/>
    </source>
</evidence>
<dbReference type="SUPFAM" id="SSF52540">
    <property type="entry name" value="P-loop containing nucleoside triphosphate hydrolases"/>
    <property type="match status" value="1"/>
</dbReference>
<sequence length="982" mass="112773">MAKASFNEPNPTFNIAGWHDVPNLSNIERKNLENVLEEDDQNSIQIYLRLRPSSKEESNEENFRLIDSKTIEVKPPPDSCISKSNRTGSSDEIRYIFSQVFKPCTSQKILFNSCVLNPVHKFIDGKSCLLFSYGTTNAGKTHTIHGSKKDPGIIPRVLSILFKSIKRKQCNEIQGIQFRPEYGNSIRELKEDEIREQIALKEKLLNLPNDSSGTDLFQSAMTHQTENSSFAHISQAPSEFSQMEELIDEETVSVENQGNVLYSVWVSFLEVYNEQVYDLLVPQSSSDKRVPLKVATDNSRNVFVKGLNHVHVTSGIEAYKVLLVGKNNLQVASTNLNRSSSRSHCVFSIKLIKRDNEPAPSEAILSSFSICDLAGAERLEKTGNTGNRMKETQNINTSLHVLVRCFKTMLENQSRPHKPEIVPYRESKLTQLFHRQLCGKFHEDVIMIVNVNPSPKLFEETAFVLKASAIAKQITRKPVRPKINKRKSVFSTLVFENKNQNTIQWEAVEEEREEVVTIDLDRIYADFEAEKQKIRADCEAERLRSVQALDNMIDEMMIEHQEHMDEMRDRMMQERIRREHLFRDLIANLKAELAELRGDQSGASVPSTGSSDLREKLQDSEKLESLLEKANQEKVELRSEIASLQKEKAELLVKFEKSEREAEKALSIEKELKKSEQSIIALKKLLEEARQDLIAMDTEKSELEEALVNKDVLVNEYETEVEDLNNLLSSKCEMLEAAEAEIEQKDAMIHKLEQEVKGKDVTIETLEDTIDELKEMNQMNVCKHDRQLTAIEKERDMEKEKRVEIESKLEELQKEHLQEFKRLECQIAELKGQLEQSESKNKSKRTNKKATSQWLGDEFKENNPVYEAKTEPRRKLRTRNQTKIEDVKSPSHRRSRSSGSRVLLSQTNLDNGSPLKTPPTRSISCNDLAKNLSKSCRKKLYNANEFFDQENVIAPIKFHSPLISSPKSELKNVKRRLRNQLK</sequence>
<dbReference type="GO" id="GO:0008017">
    <property type="term" value="F:microtubule binding"/>
    <property type="evidence" value="ECO:0007669"/>
    <property type="project" value="InterPro"/>
</dbReference>
<keyword evidence="15" id="KW-1185">Reference proteome</keyword>
<evidence type="ECO:0000256" key="5">
    <source>
        <dbReference type="ARBA" id="ARBA00022741"/>
    </source>
</evidence>
<reference evidence="14" key="1">
    <citation type="submission" date="2021-12" db="EMBL/GenBank/DDBJ databases">
        <authorList>
            <person name="King R."/>
        </authorList>
    </citation>
    <scope>NUCLEOTIDE SEQUENCE</scope>
</reference>
<dbReference type="Gene3D" id="1.20.5.170">
    <property type="match status" value="1"/>
</dbReference>
<protein>
    <recommendedName>
        <fullName evidence="11">Kinesin-like protein</fullName>
    </recommendedName>
</protein>
<name>A0A9P0ACR2_BEMTA</name>
<evidence type="ECO:0000256" key="12">
    <source>
        <dbReference type="SAM" id="MobiDB-lite"/>
    </source>
</evidence>
<comment type="subcellular location">
    <subcellularLocation>
        <location evidence="1">Cytoplasm</location>
        <location evidence="1">Cytoskeleton</location>
        <location evidence="1">Spindle</location>
    </subcellularLocation>
</comment>
<dbReference type="GO" id="GO:0005524">
    <property type="term" value="F:ATP binding"/>
    <property type="evidence" value="ECO:0007669"/>
    <property type="project" value="UniProtKB-UniRule"/>
</dbReference>
<dbReference type="SMART" id="SM00129">
    <property type="entry name" value="KISc"/>
    <property type="match status" value="1"/>
</dbReference>
<accession>A0A9P0ACR2</accession>
<gene>
    <name evidence="14" type="ORF">BEMITA_LOCUS8634</name>
</gene>
<dbReference type="GO" id="GO:0007018">
    <property type="term" value="P:microtubule-based movement"/>
    <property type="evidence" value="ECO:0007669"/>
    <property type="project" value="InterPro"/>
</dbReference>
<feature type="domain" description="Kinesin motor" evidence="13">
    <location>
        <begin position="43"/>
        <end position="474"/>
    </location>
</feature>
<dbReference type="PANTHER" id="PTHR47970:SF29">
    <property type="entry name" value="KINESIN FAMILY MEMBER 20B"/>
    <property type="match status" value="1"/>
</dbReference>
<dbReference type="InterPro" id="IPR036961">
    <property type="entry name" value="Kinesin_motor_dom_sf"/>
</dbReference>
<feature type="binding site" evidence="10">
    <location>
        <begin position="134"/>
        <end position="141"/>
    </location>
    <ligand>
        <name>ATP</name>
        <dbReference type="ChEBI" id="CHEBI:30616"/>
    </ligand>
</feature>
<evidence type="ECO:0000256" key="4">
    <source>
        <dbReference type="ARBA" id="ARBA00022701"/>
    </source>
</evidence>
<feature type="region of interest" description="Disordered" evidence="12">
    <location>
        <begin position="598"/>
        <end position="617"/>
    </location>
</feature>
<evidence type="ECO:0000256" key="10">
    <source>
        <dbReference type="PROSITE-ProRule" id="PRU00283"/>
    </source>
</evidence>
<evidence type="ECO:0000256" key="6">
    <source>
        <dbReference type="ARBA" id="ARBA00022840"/>
    </source>
</evidence>
<evidence type="ECO:0000256" key="11">
    <source>
        <dbReference type="RuleBase" id="RU000394"/>
    </source>
</evidence>
<evidence type="ECO:0000256" key="1">
    <source>
        <dbReference type="ARBA" id="ARBA00004186"/>
    </source>
</evidence>
<dbReference type="GO" id="GO:0051231">
    <property type="term" value="P:spindle elongation"/>
    <property type="evidence" value="ECO:0007669"/>
    <property type="project" value="TreeGrafter"/>
</dbReference>
<evidence type="ECO:0000313" key="14">
    <source>
        <dbReference type="EMBL" id="CAH0389850.1"/>
    </source>
</evidence>
<dbReference type="InterPro" id="IPR047149">
    <property type="entry name" value="KIF11-like"/>
</dbReference>
<dbReference type="GO" id="GO:0005876">
    <property type="term" value="C:spindle microtubule"/>
    <property type="evidence" value="ECO:0007669"/>
    <property type="project" value="TreeGrafter"/>
</dbReference>
<dbReference type="InterPro" id="IPR001752">
    <property type="entry name" value="Kinesin_motor_dom"/>
</dbReference>
<evidence type="ECO:0000256" key="9">
    <source>
        <dbReference type="ARBA" id="ARBA00023212"/>
    </source>
</evidence>
<keyword evidence="7" id="KW-0175">Coiled coil</keyword>
<keyword evidence="9" id="KW-0206">Cytoskeleton</keyword>
<keyword evidence="3" id="KW-0597">Phosphoprotein</keyword>
<organism evidence="14 15">
    <name type="scientific">Bemisia tabaci</name>
    <name type="common">Sweetpotato whitefly</name>
    <name type="synonym">Aleurodes tabaci</name>
    <dbReference type="NCBI Taxonomy" id="7038"/>
    <lineage>
        <taxon>Eukaryota</taxon>
        <taxon>Metazoa</taxon>
        <taxon>Ecdysozoa</taxon>
        <taxon>Arthropoda</taxon>
        <taxon>Hexapoda</taxon>
        <taxon>Insecta</taxon>
        <taxon>Pterygota</taxon>
        <taxon>Neoptera</taxon>
        <taxon>Paraneoptera</taxon>
        <taxon>Hemiptera</taxon>
        <taxon>Sternorrhyncha</taxon>
        <taxon>Aleyrodoidea</taxon>
        <taxon>Aleyrodidae</taxon>
        <taxon>Aleyrodinae</taxon>
        <taxon>Bemisia</taxon>
    </lineage>
</organism>
<dbReference type="PROSITE" id="PS00411">
    <property type="entry name" value="KINESIN_MOTOR_1"/>
    <property type="match status" value="1"/>
</dbReference>
<keyword evidence="4 11" id="KW-0493">Microtubule</keyword>
<feature type="region of interest" description="Disordered" evidence="12">
    <location>
        <begin position="833"/>
        <end position="920"/>
    </location>
</feature>
<evidence type="ECO:0000256" key="3">
    <source>
        <dbReference type="ARBA" id="ARBA00022553"/>
    </source>
</evidence>
<dbReference type="Proteomes" id="UP001152759">
    <property type="component" value="Chromosome 5"/>
</dbReference>
<dbReference type="Pfam" id="PF00225">
    <property type="entry name" value="Kinesin"/>
    <property type="match status" value="1"/>
</dbReference>
<keyword evidence="2" id="KW-0963">Cytoplasm</keyword>
<dbReference type="GO" id="GO:0008574">
    <property type="term" value="F:plus-end-directed microtubule motor activity"/>
    <property type="evidence" value="ECO:0007669"/>
    <property type="project" value="TreeGrafter"/>
</dbReference>
<dbReference type="PRINTS" id="PR00380">
    <property type="entry name" value="KINESINHEAVY"/>
</dbReference>
<dbReference type="EMBL" id="OU963866">
    <property type="protein sequence ID" value="CAH0389850.1"/>
    <property type="molecule type" value="Genomic_DNA"/>
</dbReference>
<dbReference type="GO" id="GO:0090307">
    <property type="term" value="P:mitotic spindle assembly"/>
    <property type="evidence" value="ECO:0007669"/>
    <property type="project" value="TreeGrafter"/>
</dbReference>
<dbReference type="PROSITE" id="PS50067">
    <property type="entry name" value="KINESIN_MOTOR_2"/>
    <property type="match status" value="1"/>
</dbReference>
<dbReference type="PANTHER" id="PTHR47970">
    <property type="entry name" value="KINESIN-LIKE PROTEIN KIF11"/>
    <property type="match status" value="1"/>
</dbReference>